<feature type="transmembrane region" description="Helical" evidence="7">
    <location>
        <begin position="446"/>
        <end position="479"/>
    </location>
</feature>
<feature type="transmembrane region" description="Helical" evidence="7">
    <location>
        <begin position="92"/>
        <end position="111"/>
    </location>
</feature>
<evidence type="ECO:0000313" key="9">
    <source>
        <dbReference type="Proteomes" id="UP001165678"/>
    </source>
</evidence>
<proteinExistence type="predicted"/>
<evidence type="ECO:0000256" key="5">
    <source>
        <dbReference type="ARBA" id="ARBA00022989"/>
    </source>
</evidence>
<feature type="transmembrane region" description="Helical" evidence="7">
    <location>
        <begin position="491"/>
        <end position="517"/>
    </location>
</feature>
<evidence type="ECO:0000256" key="7">
    <source>
        <dbReference type="SAM" id="Phobius"/>
    </source>
</evidence>
<feature type="transmembrane region" description="Helical" evidence="7">
    <location>
        <begin position="421"/>
        <end position="440"/>
    </location>
</feature>
<sequence>MNAIWADRVLMALKTAIAVVITLYIAIRFGLVQPAWAILGVLLVTVQPMMFTGATPPVGVMVRRGIARLLGTVIGAVAGVVLIGFFGQQPLLYVLAAGAWLAVCTYGVMLLQDEPLSYTMMLCGYTATMVSLTAIGHDPVHVIDYAIGRTEETGLGIIVGLIINIAVMPRFGSDRLPQAITTFLREVARESTALLEQSADSNRLARYQALLQQQRQMDQTQGMARFEHWRYRLHRQPLARFASDSLALLSALADLEVALARLRLKPGGEALASDISARMQAWFMAWQRLDDTGRVSDDALSFPVLERDTSVPPPTQACMALVISRLQDISALMLHGQRLLSTLHTGRAPRELPRRARGTWLHLEHRVAAFNAFRVFAGFTALGLFWLHSGWLSGYFAMMMMAVFCVLFAKAPNPHRIVFHFFIGTAISVPVAMLYSFIIFPAISGFWLMAISLAVPVGLTALMLPYPALAASLPAIINLSMTLNLQQQFHFAPLALLNSSLASLVGTAAAVVVFMLFRQRPSHQRLQNLFGGFWDEFARLAGDSALPHRGRLEVRLHDRLGRMMALGSTADQLHMATTLHGLGLGVWRLRHLRRRMASSTEGVALDEFDHWLSRLGHTLYQEQEAHSGVDRKASRQAAHEAIDWARTFYHARPPWISMAAELEMLSHRLMALAGSDNTLSVEDDHAE</sequence>
<feature type="transmembrane region" description="Helical" evidence="7">
    <location>
        <begin position="35"/>
        <end position="54"/>
    </location>
</feature>
<evidence type="ECO:0000256" key="4">
    <source>
        <dbReference type="ARBA" id="ARBA00022692"/>
    </source>
</evidence>
<dbReference type="InterPro" id="IPR006726">
    <property type="entry name" value="PHBA_efflux_AaeB/fusaric-R"/>
</dbReference>
<dbReference type="Proteomes" id="UP001165678">
    <property type="component" value="Unassembled WGS sequence"/>
</dbReference>
<dbReference type="PANTHER" id="PTHR30509:SF9">
    <property type="entry name" value="MULTIDRUG RESISTANCE PROTEIN MDTO"/>
    <property type="match status" value="1"/>
</dbReference>
<organism evidence="8 9">
    <name type="scientific">Larsenimonas rhizosphaerae</name>
    <dbReference type="NCBI Taxonomy" id="2944682"/>
    <lineage>
        <taxon>Bacteria</taxon>
        <taxon>Pseudomonadati</taxon>
        <taxon>Pseudomonadota</taxon>
        <taxon>Gammaproteobacteria</taxon>
        <taxon>Oceanospirillales</taxon>
        <taxon>Halomonadaceae</taxon>
        <taxon>Larsenimonas</taxon>
    </lineage>
</organism>
<evidence type="ECO:0000256" key="1">
    <source>
        <dbReference type="ARBA" id="ARBA00004651"/>
    </source>
</evidence>
<evidence type="ECO:0000256" key="3">
    <source>
        <dbReference type="ARBA" id="ARBA00022475"/>
    </source>
</evidence>
<dbReference type="PANTHER" id="PTHR30509">
    <property type="entry name" value="P-HYDROXYBENZOIC ACID EFFLUX PUMP SUBUNIT-RELATED"/>
    <property type="match status" value="1"/>
</dbReference>
<dbReference type="AlphaFoldDB" id="A0AA41ZLH5"/>
<dbReference type="GO" id="GO:0022857">
    <property type="term" value="F:transmembrane transporter activity"/>
    <property type="evidence" value="ECO:0007669"/>
    <property type="project" value="InterPro"/>
</dbReference>
<dbReference type="EMBL" id="JAPIVE010000002">
    <property type="protein sequence ID" value="MCX2524291.1"/>
    <property type="molecule type" value="Genomic_DNA"/>
</dbReference>
<keyword evidence="3" id="KW-1003">Cell membrane</keyword>
<keyword evidence="6 7" id="KW-0472">Membrane</keyword>
<feature type="transmembrane region" description="Helical" evidence="7">
    <location>
        <begin position="155"/>
        <end position="172"/>
    </location>
</feature>
<evidence type="ECO:0000256" key="2">
    <source>
        <dbReference type="ARBA" id="ARBA00022448"/>
    </source>
</evidence>
<dbReference type="GO" id="GO:0005886">
    <property type="term" value="C:plasma membrane"/>
    <property type="evidence" value="ECO:0007669"/>
    <property type="project" value="UniProtKB-SubCell"/>
</dbReference>
<keyword evidence="2" id="KW-0813">Transport</keyword>
<feature type="transmembrane region" description="Helical" evidence="7">
    <location>
        <begin position="66"/>
        <end position="86"/>
    </location>
</feature>
<accession>A0AA41ZLH5</accession>
<dbReference type="Pfam" id="PF04632">
    <property type="entry name" value="FUSC"/>
    <property type="match status" value="1"/>
</dbReference>
<gene>
    <name evidence="8" type="ORF">OQ287_08560</name>
</gene>
<evidence type="ECO:0000313" key="8">
    <source>
        <dbReference type="EMBL" id="MCX2524291.1"/>
    </source>
</evidence>
<name>A0AA41ZLH5_9GAMM</name>
<feature type="transmembrane region" description="Helical" evidence="7">
    <location>
        <begin position="12"/>
        <end position="29"/>
    </location>
</feature>
<comment type="subcellular location">
    <subcellularLocation>
        <location evidence="1">Cell membrane</location>
        <topology evidence="1">Multi-pass membrane protein</topology>
    </subcellularLocation>
</comment>
<dbReference type="RefSeq" id="WP_265896175.1">
    <property type="nucleotide sequence ID" value="NZ_JAPIVE010000002.1"/>
</dbReference>
<reference evidence="8" key="1">
    <citation type="submission" date="2022-11" db="EMBL/GenBank/DDBJ databases">
        <title>Larsenimonas rhizosphaerae sp. nov., isolated from a tidal mudflat.</title>
        <authorList>
            <person name="Lee S.D."/>
            <person name="Kim I.S."/>
        </authorList>
    </citation>
    <scope>NUCLEOTIDE SEQUENCE</scope>
    <source>
        <strain evidence="8">GH2-1</strain>
    </source>
</reference>
<comment type="caution">
    <text evidence="8">The sequence shown here is derived from an EMBL/GenBank/DDBJ whole genome shotgun (WGS) entry which is preliminary data.</text>
</comment>
<protein>
    <submittedName>
        <fullName evidence="8">FUSC family protein</fullName>
    </submittedName>
</protein>
<feature type="transmembrane region" description="Helical" evidence="7">
    <location>
        <begin position="118"/>
        <end position="135"/>
    </location>
</feature>
<keyword evidence="9" id="KW-1185">Reference proteome</keyword>
<keyword evidence="4 7" id="KW-0812">Transmembrane</keyword>
<feature type="transmembrane region" description="Helical" evidence="7">
    <location>
        <begin position="367"/>
        <end position="386"/>
    </location>
</feature>
<keyword evidence="5 7" id="KW-1133">Transmembrane helix</keyword>
<evidence type="ECO:0000256" key="6">
    <source>
        <dbReference type="ARBA" id="ARBA00023136"/>
    </source>
</evidence>